<feature type="compositionally biased region" description="Polar residues" evidence="5">
    <location>
        <begin position="815"/>
        <end position="835"/>
    </location>
</feature>
<dbReference type="InterPro" id="IPR013783">
    <property type="entry name" value="Ig-like_fold"/>
</dbReference>
<dbReference type="GeneTree" id="ENSGT01130000278319"/>
<keyword evidence="6" id="KW-0812">Transmembrane</keyword>
<keyword evidence="2" id="KW-1015">Disulfide bond</keyword>
<proteinExistence type="predicted"/>
<dbReference type="Pfam" id="PF13895">
    <property type="entry name" value="Ig_2"/>
    <property type="match status" value="1"/>
</dbReference>
<protein>
    <recommendedName>
        <fullName evidence="7">Ig-like domain-containing protein</fullName>
    </recommendedName>
</protein>
<evidence type="ECO:0000256" key="3">
    <source>
        <dbReference type="ARBA" id="ARBA00023180"/>
    </source>
</evidence>
<keyword evidence="4" id="KW-0393">Immunoglobulin domain</keyword>
<dbReference type="Gene3D" id="2.60.40.10">
    <property type="entry name" value="Immunoglobulins"/>
    <property type="match status" value="3"/>
</dbReference>
<keyword evidence="6" id="KW-1133">Transmembrane helix</keyword>
<dbReference type="AlphaFoldDB" id="A0AAY4A5D9"/>
<dbReference type="SUPFAM" id="SSF48726">
    <property type="entry name" value="Immunoglobulin"/>
    <property type="match status" value="3"/>
</dbReference>
<feature type="region of interest" description="Disordered" evidence="5">
    <location>
        <begin position="925"/>
        <end position="946"/>
    </location>
</feature>
<dbReference type="PROSITE" id="PS50835">
    <property type="entry name" value="IG_LIKE"/>
    <property type="match status" value="2"/>
</dbReference>
<reference evidence="8" key="3">
    <citation type="submission" date="2025-09" db="UniProtKB">
        <authorList>
            <consortium name="Ensembl"/>
        </authorList>
    </citation>
    <scope>IDENTIFICATION</scope>
</reference>
<dbReference type="PANTHER" id="PTHR44337">
    <property type="entry name" value="CARCINOEMBRYONIC ANTIGEN-RELATED CELL ADHESION MOLECULE 8"/>
    <property type="match status" value="1"/>
</dbReference>
<organism evidence="8 9">
    <name type="scientific">Denticeps clupeoides</name>
    <name type="common">denticle herring</name>
    <dbReference type="NCBI Taxonomy" id="299321"/>
    <lineage>
        <taxon>Eukaryota</taxon>
        <taxon>Metazoa</taxon>
        <taxon>Chordata</taxon>
        <taxon>Craniata</taxon>
        <taxon>Vertebrata</taxon>
        <taxon>Euteleostomi</taxon>
        <taxon>Actinopterygii</taxon>
        <taxon>Neopterygii</taxon>
        <taxon>Teleostei</taxon>
        <taxon>Clupei</taxon>
        <taxon>Clupeiformes</taxon>
        <taxon>Denticipitoidei</taxon>
        <taxon>Denticipitidae</taxon>
        <taxon>Denticeps</taxon>
    </lineage>
</organism>
<sequence length="946" mass="103681">MCLCYKSLKYFLNGPSYCRVPCHAASNTYWGAVLRSALLRGAWSQSPVPVQFTTSPVLAKSGVAVVLSVQTISDVLYMTWMTASGKDVGLWSTNGAVVNSDYQGRFTLSATQLQISVVQLRDAGNYTVTVVPQDTTGYSQNSRSVELNVFDAVAGVSITVPSVVIEGKNMTLLCSWTAGTQTTISWGKGTSALPSDPRLTVSGNALVISSARRTDAGEYTCTVSNPISAQTARANITVYYGPDTPTLTKQSTAECVGGGDAVVGQSVIITCISSSLPPAVLSWQKDNSPIAISQTNSGVLTVQVLSSNQSGQYICKARNSVTGGTSQQEIHLAVVAVCLSGGAVAGIVIACFIALVIIIIVIILLVRQRNVCQRLTAEQSKILPPPVEACRQNAIEVALNETNNCQPNNLTTNRQSLTQNKNYVLQQRGLHNSITQLQNTVNGTIFSRQGNNLFTLNDTQNSPSFADQPNPNILIQTGHSHFGAMPPTVHVNLNPVPYNAQQNSSMQPQTVHLNLNTYPPGTSQQNFTAQHQNYMTLNALSNPNPNFHQNNLIQTECSHVYPQFHTEVTQSGGPWGNNSFTNEQQLQGGVALAQLERHNANIQPHSDPLVTQSLNPGTITYPSKSPEPTPDNILCHQQRPWDLLHGTPAYPGPHRDRVVDDSSTESQSSNWEPRLSQENHLPHMNNKRGILRHASYRNKLHPVDVDLNLRSQLHTQRERQAAHNLQVISNHNTSLQTNQMLSGAPLTIAPQPSMAQTMLRATPQATHISINHLNNQPPKLSHALQPVQLANTQRRPEQSKIAVQEHTSHTTFARHNQQTLPNNQSQTSPQVQGQIEMQPPPPHTNALLPRKANAAGQHPPTPPPVLQAFQFQLLPRERIQQPRANAVRVPKHTRQGHRIHAIHRDIRHRHAVLGNLHMHAHLHRHANGQRLQPLHRTQLHGARQRP</sequence>
<evidence type="ECO:0000256" key="6">
    <source>
        <dbReference type="SAM" id="Phobius"/>
    </source>
</evidence>
<accession>A0AAY4A5D9</accession>
<reference evidence="8" key="2">
    <citation type="submission" date="2025-08" db="UniProtKB">
        <authorList>
            <consortium name="Ensembl"/>
        </authorList>
    </citation>
    <scope>IDENTIFICATION</scope>
</reference>
<dbReference type="InterPro" id="IPR003599">
    <property type="entry name" value="Ig_sub"/>
</dbReference>
<keyword evidence="9" id="KW-1185">Reference proteome</keyword>
<gene>
    <name evidence="8" type="primary">si:dkeyp-97a10.3</name>
</gene>
<dbReference type="InterPro" id="IPR007110">
    <property type="entry name" value="Ig-like_dom"/>
</dbReference>
<keyword evidence="3" id="KW-0325">Glycoprotein</keyword>
<feature type="region of interest" description="Disordered" evidence="5">
    <location>
        <begin position="815"/>
        <end position="862"/>
    </location>
</feature>
<evidence type="ECO:0000313" key="9">
    <source>
        <dbReference type="Proteomes" id="UP000694580"/>
    </source>
</evidence>
<dbReference type="InterPro" id="IPR036179">
    <property type="entry name" value="Ig-like_dom_sf"/>
</dbReference>
<dbReference type="Proteomes" id="UP000694580">
    <property type="component" value="Chromosome 4"/>
</dbReference>
<feature type="compositionally biased region" description="Polar residues" evidence="5">
    <location>
        <begin position="664"/>
        <end position="674"/>
    </location>
</feature>
<dbReference type="PANTHER" id="PTHR44337:SF22">
    <property type="entry name" value="HEPACAM FAMILY MEMBER 2-LIKE"/>
    <property type="match status" value="1"/>
</dbReference>
<feature type="region of interest" description="Disordered" evidence="5">
    <location>
        <begin position="647"/>
        <end position="682"/>
    </location>
</feature>
<dbReference type="InterPro" id="IPR013098">
    <property type="entry name" value="Ig_I-set"/>
</dbReference>
<evidence type="ECO:0000256" key="2">
    <source>
        <dbReference type="ARBA" id="ARBA00023157"/>
    </source>
</evidence>
<keyword evidence="1" id="KW-0732">Signal</keyword>
<evidence type="ECO:0000256" key="1">
    <source>
        <dbReference type="ARBA" id="ARBA00022729"/>
    </source>
</evidence>
<dbReference type="Ensembl" id="ENSDCDT00010004163.1">
    <property type="protein sequence ID" value="ENSDCDP00010004009.1"/>
    <property type="gene ID" value="ENSDCDG00010001815.1"/>
</dbReference>
<feature type="domain" description="Ig-like" evidence="7">
    <location>
        <begin position="245"/>
        <end position="331"/>
    </location>
</feature>
<evidence type="ECO:0000259" key="7">
    <source>
        <dbReference type="PROSITE" id="PS50835"/>
    </source>
</evidence>
<name>A0AAY4A5D9_9TELE</name>
<reference evidence="8 9" key="1">
    <citation type="submission" date="2020-06" db="EMBL/GenBank/DDBJ databases">
        <authorList>
            <consortium name="Wellcome Sanger Institute Data Sharing"/>
        </authorList>
    </citation>
    <scope>NUCLEOTIDE SEQUENCE [LARGE SCALE GENOMIC DNA]</scope>
</reference>
<dbReference type="SMART" id="SM00408">
    <property type="entry name" value="IGc2"/>
    <property type="match status" value="2"/>
</dbReference>
<evidence type="ECO:0000256" key="5">
    <source>
        <dbReference type="SAM" id="MobiDB-lite"/>
    </source>
</evidence>
<dbReference type="Pfam" id="PF07679">
    <property type="entry name" value="I-set"/>
    <property type="match status" value="1"/>
</dbReference>
<feature type="domain" description="Ig-like" evidence="7">
    <location>
        <begin position="166"/>
        <end position="237"/>
    </location>
</feature>
<keyword evidence="6" id="KW-0472">Membrane</keyword>
<evidence type="ECO:0000256" key="4">
    <source>
        <dbReference type="ARBA" id="ARBA00023319"/>
    </source>
</evidence>
<dbReference type="InterPro" id="IPR052598">
    <property type="entry name" value="IgSF_CEA-related"/>
</dbReference>
<dbReference type="SMART" id="SM00409">
    <property type="entry name" value="IG"/>
    <property type="match status" value="3"/>
</dbReference>
<dbReference type="CDD" id="cd00096">
    <property type="entry name" value="Ig"/>
    <property type="match status" value="1"/>
</dbReference>
<dbReference type="InterPro" id="IPR003598">
    <property type="entry name" value="Ig_sub2"/>
</dbReference>
<evidence type="ECO:0000313" key="8">
    <source>
        <dbReference type="Ensembl" id="ENSDCDP00010004009.1"/>
    </source>
</evidence>
<feature type="transmembrane region" description="Helical" evidence="6">
    <location>
        <begin position="332"/>
        <end position="365"/>
    </location>
</feature>